<dbReference type="Gene3D" id="3.90.180.10">
    <property type="entry name" value="Medium-chain alcohol dehydrogenases, catalytic domain"/>
    <property type="match status" value="1"/>
</dbReference>
<dbReference type="SUPFAM" id="SSF50129">
    <property type="entry name" value="GroES-like"/>
    <property type="match status" value="1"/>
</dbReference>
<dbReference type="InterPro" id="IPR011032">
    <property type="entry name" value="GroES-like_sf"/>
</dbReference>
<protein>
    <recommendedName>
        <fullName evidence="3">Alcohol dehydrogenase-like N-terminal domain-containing protein</fullName>
    </recommendedName>
</protein>
<feature type="region of interest" description="Disordered" evidence="2">
    <location>
        <begin position="150"/>
        <end position="213"/>
    </location>
</feature>
<dbReference type="InterPro" id="IPR013154">
    <property type="entry name" value="ADH-like_N"/>
</dbReference>
<evidence type="ECO:0000259" key="3">
    <source>
        <dbReference type="Pfam" id="PF08240"/>
    </source>
</evidence>
<dbReference type="InterPro" id="IPR051603">
    <property type="entry name" value="Zinc-ADH_QOR/CCCR"/>
</dbReference>
<evidence type="ECO:0000256" key="2">
    <source>
        <dbReference type="SAM" id="MobiDB-lite"/>
    </source>
</evidence>
<dbReference type="PANTHER" id="PTHR44154">
    <property type="entry name" value="QUINONE OXIDOREDUCTASE"/>
    <property type="match status" value="1"/>
</dbReference>
<dbReference type="Gene3D" id="3.40.50.720">
    <property type="entry name" value="NAD(P)-binding Rossmann-like Domain"/>
    <property type="match status" value="1"/>
</dbReference>
<proteinExistence type="predicted"/>
<gene>
    <name evidence="4" type="ORF">GCM10025868_16280</name>
</gene>
<feature type="compositionally biased region" description="Low complexity" evidence="2">
    <location>
        <begin position="158"/>
        <end position="213"/>
    </location>
</feature>
<accession>A0ABQ6JDW8</accession>
<evidence type="ECO:0000256" key="1">
    <source>
        <dbReference type="ARBA" id="ARBA00022857"/>
    </source>
</evidence>
<evidence type="ECO:0000313" key="4">
    <source>
        <dbReference type="EMBL" id="GMA86378.1"/>
    </source>
</evidence>
<keyword evidence="1" id="KW-0521">NADP</keyword>
<dbReference type="Proteomes" id="UP001157017">
    <property type="component" value="Unassembled WGS sequence"/>
</dbReference>
<dbReference type="Pfam" id="PF08240">
    <property type="entry name" value="ADH_N"/>
    <property type="match status" value="1"/>
</dbReference>
<dbReference type="PANTHER" id="PTHR44154:SF1">
    <property type="entry name" value="QUINONE OXIDOREDUCTASE"/>
    <property type="match status" value="1"/>
</dbReference>
<keyword evidence="5" id="KW-1185">Reference proteome</keyword>
<reference evidence="5" key="1">
    <citation type="journal article" date="2019" name="Int. J. Syst. Evol. Microbiol.">
        <title>The Global Catalogue of Microorganisms (GCM) 10K type strain sequencing project: providing services to taxonomists for standard genome sequencing and annotation.</title>
        <authorList>
            <consortium name="The Broad Institute Genomics Platform"/>
            <consortium name="The Broad Institute Genome Sequencing Center for Infectious Disease"/>
            <person name="Wu L."/>
            <person name="Ma J."/>
        </authorList>
    </citation>
    <scope>NUCLEOTIDE SEQUENCE [LARGE SCALE GENOMIC DNA]</scope>
    <source>
        <strain evidence="5">NBRC 108730</strain>
    </source>
</reference>
<dbReference type="EMBL" id="BSUZ01000001">
    <property type="protein sequence ID" value="GMA86378.1"/>
    <property type="molecule type" value="Genomic_DNA"/>
</dbReference>
<sequence length="213" mass="21591">MPAPGPGEVAIDVRAAGVNPTDYKGIVGYQGRDESRLPLPIGYEVAGVVAAVGDGAALATGPVSVGDEVVAFRVTGGYSERLNVPAPDVFHKPERLDWPEAANLFLVAATAADVLRVVPVERGQTVVVHGGSGSVGVVLLRCCATPACGRSPPRRPAAPRSCAGSAASRSSTATASSSGCATPHPTATTRRTTASAPTRPSTPRSPSCRATAW</sequence>
<comment type="caution">
    <text evidence="4">The sequence shown here is derived from an EMBL/GenBank/DDBJ whole genome shotgun (WGS) entry which is preliminary data.</text>
</comment>
<feature type="domain" description="Alcohol dehydrogenase-like N-terminal" evidence="3">
    <location>
        <begin position="5"/>
        <end position="93"/>
    </location>
</feature>
<organism evidence="4 5">
    <name type="scientific">Angustibacter aerolatus</name>
    <dbReference type="NCBI Taxonomy" id="1162965"/>
    <lineage>
        <taxon>Bacteria</taxon>
        <taxon>Bacillati</taxon>
        <taxon>Actinomycetota</taxon>
        <taxon>Actinomycetes</taxon>
        <taxon>Kineosporiales</taxon>
        <taxon>Kineosporiaceae</taxon>
    </lineage>
</organism>
<evidence type="ECO:0000313" key="5">
    <source>
        <dbReference type="Proteomes" id="UP001157017"/>
    </source>
</evidence>
<name>A0ABQ6JDW8_9ACTN</name>